<evidence type="ECO:0000313" key="1">
    <source>
        <dbReference type="EMBL" id="KPW90488.1"/>
    </source>
</evidence>
<protein>
    <submittedName>
        <fullName evidence="1">Uncharacterized protein</fullName>
    </submittedName>
</protein>
<keyword evidence="2" id="KW-1185">Reference proteome</keyword>
<sequence>MLIGFDVAMAANLPFAGVADHLGISLSASKHVELSEALKKEISSIELYSDAVRAIVELQNSDILVGVY</sequence>
<gene>
    <name evidence="1" type="ORF">ALO75_00150</name>
</gene>
<dbReference type="Proteomes" id="UP000051335">
    <property type="component" value="Unassembled WGS sequence"/>
</dbReference>
<organism evidence="1 2">
    <name type="scientific">Pseudomonas syringae pv. coryli</name>
    <dbReference type="NCBI Taxonomy" id="317659"/>
    <lineage>
        <taxon>Bacteria</taxon>
        <taxon>Pseudomonadati</taxon>
        <taxon>Pseudomonadota</taxon>
        <taxon>Gammaproteobacteria</taxon>
        <taxon>Pseudomonadales</taxon>
        <taxon>Pseudomonadaceae</taxon>
        <taxon>Pseudomonas</taxon>
    </lineage>
</organism>
<evidence type="ECO:0000313" key="2">
    <source>
        <dbReference type="Proteomes" id="UP000051335"/>
    </source>
</evidence>
<dbReference type="RefSeq" id="WP_046237521.1">
    <property type="nucleotide sequence ID" value="NZ_LJQC01000937.1"/>
</dbReference>
<dbReference type="PATRIC" id="fig|317659.3.peg.303"/>
<proteinExistence type="predicted"/>
<dbReference type="AlphaFoldDB" id="A0A0P9NYU7"/>
<dbReference type="EMBL" id="LJQC01000937">
    <property type="protein sequence ID" value="KPW90488.1"/>
    <property type="molecule type" value="Genomic_DNA"/>
</dbReference>
<reference evidence="1 2" key="1">
    <citation type="submission" date="2015-09" db="EMBL/GenBank/DDBJ databases">
        <title>Genome announcement of multiple Pseudomonas syringae strains.</title>
        <authorList>
            <person name="Thakur S."/>
            <person name="Wang P.W."/>
            <person name="Gong Y."/>
            <person name="Weir B.S."/>
            <person name="Guttman D.S."/>
        </authorList>
    </citation>
    <scope>NUCLEOTIDE SEQUENCE [LARGE SCALE GENOMIC DNA]</scope>
    <source>
        <strain evidence="1 2">ICMP17001</strain>
    </source>
</reference>
<name>A0A0P9NYU7_9PSED</name>
<comment type="caution">
    <text evidence="1">The sequence shown here is derived from an EMBL/GenBank/DDBJ whole genome shotgun (WGS) entry which is preliminary data.</text>
</comment>
<accession>A0A0P9NYU7</accession>